<feature type="region of interest" description="Disordered" evidence="3">
    <location>
        <begin position="196"/>
        <end position="230"/>
    </location>
</feature>
<dbReference type="InterPro" id="IPR018846">
    <property type="entry name" value="Beta-prop_RSE1/DDB1/CPSF1_1st"/>
</dbReference>
<feature type="domain" description="RSE1/DDB1/CPSF1 C-terminal" evidence="4">
    <location>
        <begin position="1415"/>
        <end position="1774"/>
    </location>
</feature>
<feature type="region of interest" description="Disordered" evidence="3">
    <location>
        <begin position="476"/>
        <end position="524"/>
    </location>
</feature>
<dbReference type="Pfam" id="PF10433">
    <property type="entry name" value="Beta-prop_RSE1_1st"/>
    <property type="match status" value="1"/>
</dbReference>
<name>T1K1A2_TETUR</name>
<comment type="subcellular location">
    <subcellularLocation>
        <location evidence="1">Nucleus</location>
    </subcellularLocation>
</comment>
<feature type="compositionally biased region" description="Polar residues" evidence="3">
    <location>
        <begin position="495"/>
        <end position="510"/>
    </location>
</feature>
<proteinExistence type="predicted"/>
<keyword evidence="2" id="KW-0539">Nucleus</keyword>
<evidence type="ECO:0000259" key="5">
    <source>
        <dbReference type="Pfam" id="PF10433"/>
    </source>
</evidence>
<feature type="compositionally biased region" description="Polar residues" evidence="3">
    <location>
        <begin position="592"/>
        <end position="611"/>
    </location>
</feature>
<dbReference type="GO" id="GO:0003676">
    <property type="term" value="F:nucleic acid binding"/>
    <property type="evidence" value="ECO:0007669"/>
    <property type="project" value="InterPro"/>
</dbReference>
<dbReference type="STRING" id="32264.T1K1A2"/>
<gene>
    <name evidence="7" type="primary">107359850</name>
</gene>
<evidence type="ECO:0000256" key="3">
    <source>
        <dbReference type="SAM" id="MobiDB-lite"/>
    </source>
</evidence>
<evidence type="ECO:0000256" key="2">
    <source>
        <dbReference type="ARBA" id="ARBA00023242"/>
    </source>
</evidence>
<sequence>MYTIVKEIHSSTTVEHSIYCHFFSFKEKNLVIASFNQLKVYRLVGEEKTDVSNQNQEIGSPSIDTDGEKLNKEDNVKVKLECLKTIPLYSEICCLKSIKLIGSKRDSLLISFADAKLALVEYDPANHDLKTLSLHYFEEDDIKGGRTQYPQGPIIRVDPDGRCAAMLIYGRTLVIIPFRKDLGAIEETETSVPGLGRDNIGIPNSGNNLSSANKLDKSKTTSNASEGDTNQAKYPVMASYKLNLNDKQYAEEKIHNIIDFQFLNGYYEPTLLILHEPVRTWAGRVAVRRDTCSMVTLSLNVHQRVHPVIWSTSHLPFDCFAALPVPKPVGGVIIFAVNSLIYLNQSVPPYAVSLNSFADSTTAFTKITQKGVKLSLDCSQATFVSNDKIVLSLKGGELYVVTLFSDGMRSIRAFHFDKSASSVISSCLTTCEEGYLFLGSRLGNSLLLKYTEKIVEGRPKALNLTTDAAMNEDDPMLAGSPVPEVLGEAIDPLPVSSSTQPNENVSTEPESQMDFEENTPANENPTVVETEENLGETQEPATSSEITSVVIKTEQIDEATSVMDARTDEHLLEPKVEPESQESQPTSSSVSAIDSNLNADSRQEAASNYNASPPLDGNGNIPGFDNPSNDSNDSNNSNRIRNSPENQINNESTSDTLYNNTLDNSNLDNNTMDDSNLYGTPSENQVNFVNNDDQHMTDLDESQHLIDDFDEIADRKPDDIGDWAAGDVALMKDPDELEVYGQEEDDEDQLTTSFSFELCDSLINIGPCGRTCMGEPAFLPEEFSHSADPQVELVTTSGYGKNGALCVIQRSIRPQLVTTFGLPNCLDMWTVHSPIAAVLETEEDDNDLYQNFQPKDDKRSAKYHSFLILSRTDSTMILKTGAEINEVDHSDVSSQSPTIFAGNLADGKYILQVSPMTVRLLEGTRQIQHLPLNLGSPIVFCSLEDPYGVILTELGVIALLTLKIDPNTGNPRLAASRLSLSQSKSKITTICIYKDVSGKFTTTTTEASLDLSNHTSVVKSEKDGLDISEASQIPLIATTIDDEDELLYGSSSIEMISSLPDSSQNKTNSTFTEPPASTSSQQNGEQLIAPKQIPTQPEYEPTYWLFAVRENGVLEIFRIPDATPVYYVKNFPMGSKILSDSAPGEEVNRADSGVLPVNREIMISGMGLSHSRPIMFARFDNEILIYEMFPYHETHIVGHLMIRWRRKETTLIVREPRLVRTNKSSPTRGSAATNSSQRPTSNGLNSDLLSSLPSTSSSSNVLDRETMHQRWFRTFTDVSGYSGVFICGPYPHWCFMTSRGELRIHEMNIDGPVISFAPFHNVNCPKGFLYINAKSELRIAVLPTHVTYDAPWPVRKVPLRCTIDFVNYHVDSKCYCVVTSTQEAYNKVVRVGGEDKDYDVLERDPRYIWPTMERFHIQLFSPVSWEMIPNTKITLDEWEHVTCLKNVMLNSEGTESGLKGYIAAGTNYCYGEDVTNRGRIWILDIIDVVPELGQPLTRSKIKIVYCKEQKGPVTAICQIRGLLLSAVGQKIYIWQLKESQLVGVAFIDTQIYIHQAVSVKNLILIADVYKSISLLRYQEDTRTLALASRDCRSFEVYACEFLVDNNQLCFLVADGDKNLLVYNYNPESRESVGGTRLLRRGDYHLGSLVNCFFRVRCKYPSHVSSFFTFCSSSSSSSSVNNKNNEPTIDQEAKKAIERRQATVFPTLDGTINFILPVPEKTYRRLFMLQNTMNAHVQHTAGVNPKGVHMVKFYKKCLTNPCKNVLDGDLLYRFYNLSISEKAELCKKISSTPDQIIDDLQEIDQITAHF</sequence>
<protein>
    <recommendedName>
        <fullName evidence="9">Cleavage and polyadenylation specificity factor subunit 1</fullName>
    </recommendedName>
</protein>
<dbReference type="InterPro" id="IPR015943">
    <property type="entry name" value="WD40/YVTN_repeat-like_dom_sf"/>
</dbReference>
<organism evidence="7 8">
    <name type="scientific">Tetranychus urticae</name>
    <name type="common">Two-spotted spider mite</name>
    <dbReference type="NCBI Taxonomy" id="32264"/>
    <lineage>
        <taxon>Eukaryota</taxon>
        <taxon>Metazoa</taxon>
        <taxon>Ecdysozoa</taxon>
        <taxon>Arthropoda</taxon>
        <taxon>Chelicerata</taxon>
        <taxon>Arachnida</taxon>
        <taxon>Acari</taxon>
        <taxon>Acariformes</taxon>
        <taxon>Trombidiformes</taxon>
        <taxon>Prostigmata</taxon>
        <taxon>Eleutherengona</taxon>
        <taxon>Raphignathae</taxon>
        <taxon>Tetranychoidea</taxon>
        <taxon>Tetranychidae</taxon>
        <taxon>Tetranychus</taxon>
    </lineage>
</organism>
<dbReference type="KEGG" id="tut:107359850"/>
<accession>T1K1A2</accession>
<evidence type="ECO:0000313" key="8">
    <source>
        <dbReference type="Proteomes" id="UP000015104"/>
    </source>
</evidence>
<dbReference type="InterPro" id="IPR058543">
    <property type="entry name" value="Beta-prop_RSE1/DDB1/CPSF1_2nd"/>
</dbReference>
<feature type="compositionally biased region" description="Low complexity" evidence="3">
    <location>
        <begin position="626"/>
        <end position="646"/>
    </location>
</feature>
<reference evidence="8" key="1">
    <citation type="submission" date="2011-08" db="EMBL/GenBank/DDBJ databases">
        <authorList>
            <person name="Rombauts S."/>
        </authorList>
    </citation>
    <scope>NUCLEOTIDE SEQUENCE</scope>
    <source>
        <strain evidence="8">London</strain>
    </source>
</reference>
<feature type="region of interest" description="Disordered" evidence="3">
    <location>
        <begin position="1058"/>
        <end position="1084"/>
    </location>
</feature>
<dbReference type="EMBL" id="CAEY01001347">
    <property type="status" value="NOT_ANNOTATED_CDS"/>
    <property type="molecule type" value="Genomic_DNA"/>
</dbReference>
<feature type="domain" description="RSE1/DDB1/CPSF1 first beta-propeller" evidence="5">
    <location>
        <begin position="78"/>
        <end position="454"/>
    </location>
</feature>
<feature type="compositionally biased region" description="Polar residues" evidence="3">
    <location>
        <begin position="1221"/>
        <end position="1240"/>
    </location>
</feature>
<evidence type="ECO:0008006" key="9">
    <source>
        <dbReference type="Google" id="ProtNLM"/>
    </source>
</evidence>
<feature type="compositionally biased region" description="Polar residues" evidence="3">
    <location>
        <begin position="220"/>
        <end position="230"/>
    </location>
</feature>
<dbReference type="SUPFAM" id="SSF50978">
    <property type="entry name" value="WD40 repeat-like"/>
    <property type="match status" value="1"/>
</dbReference>
<evidence type="ECO:0000256" key="1">
    <source>
        <dbReference type="ARBA" id="ARBA00004123"/>
    </source>
</evidence>
<dbReference type="Proteomes" id="UP000015104">
    <property type="component" value="Unassembled WGS sequence"/>
</dbReference>
<dbReference type="InterPro" id="IPR050358">
    <property type="entry name" value="RSE1/DDB1/CFT1"/>
</dbReference>
<feature type="compositionally biased region" description="Polar residues" evidence="3">
    <location>
        <begin position="535"/>
        <end position="547"/>
    </location>
</feature>
<dbReference type="HOGENOM" id="CLU_002414_0_0_1"/>
<dbReference type="FunFam" id="2.130.10.10:FF:000100">
    <property type="entry name" value="Cleavage and polyadenylation specificity factor subunit 1"/>
    <property type="match status" value="1"/>
</dbReference>
<dbReference type="eggNOG" id="KOG1896">
    <property type="taxonomic scope" value="Eukaryota"/>
</dbReference>
<dbReference type="OMA" id="PMTKFKL"/>
<evidence type="ECO:0000259" key="6">
    <source>
        <dbReference type="Pfam" id="PF23726"/>
    </source>
</evidence>
<feature type="compositionally biased region" description="Low complexity" evidence="3">
    <location>
        <begin position="655"/>
        <end position="677"/>
    </location>
</feature>
<feature type="region of interest" description="Disordered" evidence="3">
    <location>
        <begin position="1215"/>
        <end position="1261"/>
    </location>
</feature>
<feature type="domain" description="RSE1/DDB1/CPSF1 second beta-propeller" evidence="6">
    <location>
        <begin position="814"/>
        <end position="1341"/>
    </location>
</feature>
<dbReference type="GO" id="GO:0005634">
    <property type="term" value="C:nucleus"/>
    <property type="evidence" value="ECO:0007669"/>
    <property type="project" value="UniProtKB-SubCell"/>
</dbReference>
<feature type="compositionally biased region" description="Low complexity" evidence="3">
    <location>
        <begin position="1241"/>
        <end position="1261"/>
    </location>
</feature>
<dbReference type="Gene3D" id="2.130.10.10">
    <property type="entry name" value="YVTN repeat-like/Quinoprotein amine dehydrogenase"/>
    <property type="match status" value="3"/>
</dbReference>
<evidence type="ECO:0000259" key="4">
    <source>
        <dbReference type="Pfam" id="PF03178"/>
    </source>
</evidence>
<dbReference type="Pfam" id="PF23726">
    <property type="entry name" value="Beta-prop_RSE1_2nd"/>
    <property type="match status" value="1"/>
</dbReference>
<feature type="compositionally biased region" description="Polar residues" evidence="3">
    <location>
        <begin position="202"/>
        <end position="213"/>
    </location>
</feature>
<dbReference type="Pfam" id="PF03178">
    <property type="entry name" value="CPSF_A"/>
    <property type="match status" value="1"/>
</dbReference>
<feature type="region of interest" description="Disordered" evidence="3">
    <location>
        <begin position="531"/>
        <end position="550"/>
    </location>
</feature>
<feature type="compositionally biased region" description="Low complexity" evidence="3">
    <location>
        <begin position="581"/>
        <end position="591"/>
    </location>
</feature>
<dbReference type="InterPro" id="IPR004871">
    <property type="entry name" value="RSE1/DDB1/CPSF1_C"/>
</dbReference>
<dbReference type="OrthoDB" id="6109at2759"/>
<evidence type="ECO:0000313" key="7">
    <source>
        <dbReference type="EnsemblMetazoa" id="tetur04g00670.1"/>
    </source>
</evidence>
<reference evidence="7" key="2">
    <citation type="submission" date="2015-06" db="UniProtKB">
        <authorList>
            <consortium name="EnsemblMetazoa"/>
        </authorList>
    </citation>
    <scope>IDENTIFICATION</scope>
</reference>
<dbReference type="EnsemblMetazoa" id="tetur04g00670.1">
    <property type="protein sequence ID" value="tetur04g00670.1"/>
    <property type="gene ID" value="tetur04g00670"/>
</dbReference>
<dbReference type="PANTHER" id="PTHR10644">
    <property type="entry name" value="DNA REPAIR/RNA PROCESSING CPSF FAMILY"/>
    <property type="match status" value="1"/>
</dbReference>
<dbReference type="InterPro" id="IPR036322">
    <property type="entry name" value="WD40_repeat_dom_sf"/>
</dbReference>
<feature type="region of interest" description="Disordered" evidence="3">
    <location>
        <begin position="572"/>
        <end position="685"/>
    </location>
</feature>
<keyword evidence="8" id="KW-1185">Reference proteome</keyword>